<gene>
    <name evidence="2" type="ORF">VKT23_017765</name>
</gene>
<dbReference type="CDD" id="cd08249">
    <property type="entry name" value="enoyl_reductase_like"/>
    <property type="match status" value="1"/>
</dbReference>
<dbReference type="InterPro" id="IPR036291">
    <property type="entry name" value="NAD(P)-bd_dom_sf"/>
</dbReference>
<feature type="domain" description="Enoyl reductase (ER)" evidence="1">
    <location>
        <begin position="15"/>
        <end position="352"/>
    </location>
</feature>
<evidence type="ECO:0000313" key="2">
    <source>
        <dbReference type="EMBL" id="KAK7439060.1"/>
    </source>
</evidence>
<dbReference type="Gene3D" id="3.40.50.720">
    <property type="entry name" value="NAD(P)-binding Rossmann-like Domain"/>
    <property type="match status" value="1"/>
</dbReference>
<dbReference type="InterPro" id="IPR020843">
    <property type="entry name" value="ER"/>
</dbReference>
<comment type="caution">
    <text evidence="2">The sequence shown here is derived from an EMBL/GenBank/DDBJ whole genome shotgun (WGS) entry which is preliminary data.</text>
</comment>
<protein>
    <recommendedName>
        <fullName evidence="1">Enoyl reductase (ER) domain-containing protein</fullName>
    </recommendedName>
</protein>
<evidence type="ECO:0000259" key="1">
    <source>
        <dbReference type="SMART" id="SM00829"/>
    </source>
</evidence>
<dbReference type="InterPro" id="IPR013149">
    <property type="entry name" value="ADH-like_C"/>
</dbReference>
<dbReference type="Pfam" id="PF00107">
    <property type="entry name" value="ADH_zinc_N"/>
    <property type="match status" value="1"/>
</dbReference>
<dbReference type="Proteomes" id="UP001498398">
    <property type="component" value="Unassembled WGS sequence"/>
</dbReference>
<sequence>MVSTPASMKAVLTTGESDRIHLTNAPVPKPGSGQILVKVIAAAQNPSEWMKLGLSAKNPAANIPVGHDFAGIVAAIGPDVPAGLRTIGERIAGFVNGCLAADLGGTFAEYTLADAQVVISIPESLSFEDAATLGLAGYTACQTLWQSLTLPTPLEPTKEHLPILIWGGATTVGQYAIQLAKLSGLHVVSTASSTNYQLLKDLGVDEVFDYHDPEISQKIRQATNGKLTYVIDCVATAETIRMIGNCIGDEGGYLASVLHTDVPRDNIKADFPFVYTLLGKAISSVILPPSLMFPVIQEHFELGKKFSNLLTQLLAEGKLKTTPVKLVPNGLQDVQYWVEYQRQGKVRAKKIVYRISDTPGI</sequence>
<keyword evidence="3" id="KW-1185">Reference proteome</keyword>
<name>A0ABR1IUN0_9AGAR</name>
<dbReference type="InterPro" id="IPR011032">
    <property type="entry name" value="GroES-like_sf"/>
</dbReference>
<proteinExistence type="predicted"/>
<organism evidence="2 3">
    <name type="scientific">Marasmiellus scandens</name>
    <dbReference type="NCBI Taxonomy" id="2682957"/>
    <lineage>
        <taxon>Eukaryota</taxon>
        <taxon>Fungi</taxon>
        <taxon>Dikarya</taxon>
        <taxon>Basidiomycota</taxon>
        <taxon>Agaricomycotina</taxon>
        <taxon>Agaricomycetes</taxon>
        <taxon>Agaricomycetidae</taxon>
        <taxon>Agaricales</taxon>
        <taxon>Marasmiineae</taxon>
        <taxon>Omphalotaceae</taxon>
        <taxon>Marasmiellus</taxon>
    </lineage>
</organism>
<dbReference type="PANTHER" id="PTHR45348:SF2">
    <property type="entry name" value="ZINC-TYPE ALCOHOL DEHYDROGENASE-LIKE PROTEIN C2E1P3.01"/>
    <property type="match status" value="1"/>
</dbReference>
<dbReference type="SUPFAM" id="SSF51735">
    <property type="entry name" value="NAD(P)-binding Rossmann-fold domains"/>
    <property type="match status" value="1"/>
</dbReference>
<accession>A0ABR1IUN0</accession>
<dbReference type="InterPro" id="IPR013154">
    <property type="entry name" value="ADH-like_N"/>
</dbReference>
<reference evidence="2 3" key="1">
    <citation type="submission" date="2024-01" db="EMBL/GenBank/DDBJ databases">
        <title>A draft genome for the cacao thread blight pathogen Marasmiellus scandens.</title>
        <authorList>
            <person name="Baruah I.K."/>
            <person name="Leung J."/>
            <person name="Bukari Y."/>
            <person name="Amoako-Attah I."/>
            <person name="Meinhardt L.W."/>
            <person name="Bailey B.A."/>
            <person name="Cohen S.P."/>
        </authorList>
    </citation>
    <scope>NUCLEOTIDE SEQUENCE [LARGE SCALE GENOMIC DNA]</scope>
    <source>
        <strain evidence="2 3">GH-19</strain>
    </source>
</reference>
<dbReference type="Gene3D" id="3.90.180.10">
    <property type="entry name" value="Medium-chain alcohol dehydrogenases, catalytic domain"/>
    <property type="match status" value="1"/>
</dbReference>
<dbReference type="SUPFAM" id="SSF50129">
    <property type="entry name" value="GroES-like"/>
    <property type="match status" value="1"/>
</dbReference>
<dbReference type="SMART" id="SM00829">
    <property type="entry name" value="PKS_ER"/>
    <property type="match status" value="1"/>
</dbReference>
<evidence type="ECO:0000313" key="3">
    <source>
        <dbReference type="Proteomes" id="UP001498398"/>
    </source>
</evidence>
<dbReference type="PANTHER" id="PTHR45348">
    <property type="entry name" value="HYPOTHETICAL OXIDOREDUCTASE (EUROFUNG)"/>
    <property type="match status" value="1"/>
</dbReference>
<dbReference type="EMBL" id="JBANRG010000075">
    <property type="protein sequence ID" value="KAK7439060.1"/>
    <property type="molecule type" value="Genomic_DNA"/>
</dbReference>
<dbReference type="Pfam" id="PF08240">
    <property type="entry name" value="ADH_N"/>
    <property type="match status" value="1"/>
</dbReference>
<dbReference type="InterPro" id="IPR047122">
    <property type="entry name" value="Trans-enoyl_RdTase-like"/>
</dbReference>